<feature type="chain" id="PRO_5021462273" description="Secreted protein" evidence="1">
    <location>
        <begin position="25"/>
        <end position="119"/>
    </location>
</feature>
<dbReference type="VEuPathDB" id="FungiDB:BD410DRAFT_582188"/>
<reference evidence="2 3" key="1">
    <citation type="submission" date="2018-06" db="EMBL/GenBank/DDBJ databases">
        <title>A transcriptomic atlas of mushroom development highlights an independent origin of complex multicellularity.</title>
        <authorList>
            <consortium name="DOE Joint Genome Institute"/>
            <person name="Krizsan K."/>
            <person name="Almasi E."/>
            <person name="Merenyi Z."/>
            <person name="Sahu N."/>
            <person name="Viragh M."/>
            <person name="Koszo T."/>
            <person name="Mondo S."/>
            <person name="Kiss B."/>
            <person name="Balint B."/>
            <person name="Kues U."/>
            <person name="Barry K."/>
            <person name="Hegedus J.C."/>
            <person name="Henrissat B."/>
            <person name="Johnson J."/>
            <person name="Lipzen A."/>
            <person name="Ohm R."/>
            <person name="Nagy I."/>
            <person name="Pangilinan J."/>
            <person name="Yan J."/>
            <person name="Xiong Y."/>
            <person name="Grigoriev I.V."/>
            <person name="Hibbett D.S."/>
            <person name="Nagy L.G."/>
        </authorList>
    </citation>
    <scope>NUCLEOTIDE SEQUENCE [LARGE SCALE GENOMIC DNA]</scope>
    <source>
        <strain evidence="2 3">SZMC22713</strain>
    </source>
</reference>
<evidence type="ECO:0000313" key="2">
    <source>
        <dbReference type="EMBL" id="TDL17122.1"/>
    </source>
</evidence>
<evidence type="ECO:0008006" key="4">
    <source>
        <dbReference type="Google" id="ProtNLM"/>
    </source>
</evidence>
<accession>A0A4Y7PQI4</accession>
<keyword evidence="1" id="KW-0732">Signal</keyword>
<sequence>MFCRFWSLFVVSRLVRLFSKECHGATLQQVHLFVSRVKECHTCKVEHSGSWTSAITFRLRILQDPIVRRAFNAQLSASAFYPRDRLIQWIPGGMRMGSRASCAVMAPLSSVGALRNCYK</sequence>
<protein>
    <recommendedName>
        <fullName evidence="4">Secreted protein</fullName>
    </recommendedName>
</protein>
<dbReference type="AlphaFoldDB" id="A0A4Y7PQI4"/>
<gene>
    <name evidence="2" type="ORF">BD410DRAFT_582188</name>
</gene>
<keyword evidence="3" id="KW-1185">Reference proteome</keyword>
<proteinExistence type="predicted"/>
<name>A0A4Y7PQI4_9AGAM</name>
<evidence type="ECO:0000256" key="1">
    <source>
        <dbReference type="SAM" id="SignalP"/>
    </source>
</evidence>
<organism evidence="2 3">
    <name type="scientific">Rickenella mellea</name>
    <dbReference type="NCBI Taxonomy" id="50990"/>
    <lineage>
        <taxon>Eukaryota</taxon>
        <taxon>Fungi</taxon>
        <taxon>Dikarya</taxon>
        <taxon>Basidiomycota</taxon>
        <taxon>Agaricomycotina</taxon>
        <taxon>Agaricomycetes</taxon>
        <taxon>Hymenochaetales</taxon>
        <taxon>Rickenellaceae</taxon>
        <taxon>Rickenella</taxon>
    </lineage>
</organism>
<dbReference type="EMBL" id="ML170227">
    <property type="protein sequence ID" value="TDL17122.1"/>
    <property type="molecule type" value="Genomic_DNA"/>
</dbReference>
<dbReference type="Proteomes" id="UP000294933">
    <property type="component" value="Unassembled WGS sequence"/>
</dbReference>
<feature type="signal peptide" evidence="1">
    <location>
        <begin position="1"/>
        <end position="24"/>
    </location>
</feature>
<evidence type="ECO:0000313" key="3">
    <source>
        <dbReference type="Proteomes" id="UP000294933"/>
    </source>
</evidence>